<feature type="signal peptide" evidence="1">
    <location>
        <begin position="1"/>
        <end position="23"/>
    </location>
</feature>
<dbReference type="RefSeq" id="WP_109283418.1">
    <property type="nucleotide sequence ID" value="NZ_JBFAUK010000021.1"/>
</dbReference>
<evidence type="ECO:0000259" key="2">
    <source>
        <dbReference type="Pfam" id="PF24837"/>
    </source>
</evidence>
<evidence type="ECO:0000256" key="1">
    <source>
        <dbReference type="SAM" id="SignalP"/>
    </source>
</evidence>
<feature type="chain" id="PRO_5047340532" description="AMIN-like domain-containing protein" evidence="1">
    <location>
        <begin position="24"/>
        <end position="193"/>
    </location>
</feature>
<keyword evidence="4" id="KW-1185">Reference proteome</keyword>
<evidence type="ECO:0000313" key="4">
    <source>
        <dbReference type="Proteomes" id="UP001552594"/>
    </source>
</evidence>
<evidence type="ECO:0000313" key="3">
    <source>
        <dbReference type="EMBL" id="MEV5509454.1"/>
    </source>
</evidence>
<protein>
    <recommendedName>
        <fullName evidence="2">AMIN-like domain-containing protein</fullName>
    </recommendedName>
</protein>
<sequence length="193" mass="20989">MRRLTTALAAFLLAGAGMTAATASVAAHHGADRPAVCRAVDWGSRPKARAEADTKPLTDIRVGRHDCFDRMVFDVHIPGDHPIGYRVHYVDKLYQDGSGSMIPVRTGAVLEIRVAAPSFDVEAGSARYPGRAGKPLPGVDLSGFRTFREARFGGSFEGDTQVGLVVRARLPFRVFQLGNHLVVDVAHSWRELR</sequence>
<dbReference type="InterPro" id="IPR056303">
    <property type="entry name" value="AMIN-like"/>
</dbReference>
<keyword evidence="1" id="KW-0732">Signal</keyword>
<gene>
    <name evidence="3" type="ORF">AB0L16_23975</name>
</gene>
<dbReference type="Proteomes" id="UP001552594">
    <property type="component" value="Unassembled WGS sequence"/>
</dbReference>
<feature type="domain" description="AMIN-like" evidence="2">
    <location>
        <begin position="56"/>
        <end position="187"/>
    </location>
</feature>
<organism evidence="3 4">
    <name type="scientific">Streptomyces orinoci</name>
    <name type="common">Streptoverticillium orinoci</name>
    <dbReference type="NCBI Taxonomy" id="67339"/>
    <lineage>
        <taxon>Bacteria</taxon>
        <taxon>Bacillati</taxon>
        <taxon>Actinomycetota</taxon>
        <taxon>Actinomycetes</taxon>
        <taxon>Kitasatosporales</taxon>
        <taxon>Streptomycetaceae</taxon>
        <taxon>Streptomyces</taxon>
    </lineage>
</organism>
<accession>A0ABV3K2U3</accession>
<dbReference type="Pfam" id="PF24837">
    <property type="entry name" value="AMIN-like"/>
    <property type="match status" value="1"/>
</dbReference>
<name>A0ABV3K2U3_STRON</name>
<dbReference type="EMBL" id="JBFAUK010000021">
    <property type="protein sequence ID" value="MEV5509454.1"/>
    <property type="molecule type" value="Genomic_DNA"/>
</dbReference>
<comment type="caution">
    <text evidence="3">The sequence shown here is derived from an EMBL/GenBank/DDBJ whole genome shotgun (WGS) entry which is preliminary data.</text>
</comment>
<proteinExistence type="predicted"/>
<reference evidence="3 4" key="1">
    <citation type="submission" date="2024-06" db="EMBL/GenBank/DDBJ databases">
        <title>The Natural Products Discovery Center: Release of the First 8490 Sequenced Strains for Exploring Actinobacteria Biosynthetic Diversity.</title>
        <authorList>
            <person name="Kalkreuter E."/>
            <person name="Kautsar S.A."/>
            <person name="Yang D."/>
            <person name="Bader C.D."/>
            <person name="Teijaro C.N."/>
            <person name="Fluegel L."/>
            <person name="Davis C.M."/>
            <person name="Simpson J.R."/>
            <person name="Lauterbach L."/>
            <person name="Steele A.D."/>
            <person name="Gui C."/>
            <person name="Meng S."/>
            <person name="Li G."/>
            <person name="Viehrig K."/>
            <person name="Ye F."/>
            <person name="Su P."/>
            <person name="Kiefer A.F."/>
            <person name="Nichols A."/>
            <person name="Cepeda A.J."/>
            <person name="Yan W."/>
            <person name="Fan B."/>
            <person name="Jiang Y."/>
            <person name="Adhikari A."/>
            <person name="Zheng C.-J."/>
            <person name="Schuster L."/>
            <person name="Cowan T.M."/>
            <person name="Smanski M.J."/>
            <person name="Chevrette M.G."/>
            <person name="De Carvalho L.P.S."/>
            <person name="Shen B."/>
        </authorList>
    </citation>
    <scope>NUCLEOTIDE SEQUENCE [LARGE SCALE GENOMIC DNA]</scope>
    <source>
        <strain evidence="3 4">NPDC052347</strain>
    </source>
</reference>